<comment type="cofactor">
    <cofactor evidence="6">
        <name>Zn(2+)</name>
        <dbReference type="ChEBI" id="CHEBI:29105"/>
    </cofactor>
    <text evidence="6">Binds 1 zinc ion per subunit.</text>
</comment>
<proteinExistence type="inferred from homology"/>
<evidence type="ECO:0000256" key="3">
    <source>
        <dbReference type="ARBA" id="ARBA00022801"/>
    </source>
</evidence>
<dbReference type="CDD" id="cd07331">
    <property type="entry name" value="M48C_Oma1_like"/>
    <property type="match status" value="1"/>
</dbReference>
<evidence type="ECO:0000256" key="5">
    <source>
        <dbReference type="ARBA" id="ARBA00023049"/>
    </source>
</evidence>
<dbReference type="RefSeq" id="WP_418161128.1">
    <property type="nucleotide sequence ID" value="NZ_JBBLZC010000024.1"/>
</dbReference>
<organism evidence="8 9">
    <name type="scientific">Benzoatithermus flavus</name>
    <dbReference type="NCBI Taxonomy" id="3108223"/>
    <lineage>
        <taxon>Bacteria</taxon>
        <taxon>Pseudomonadati</taxon>
        <taxon>Pseudomonadota</taxon>
        <taxon>Alphaproteobacteria</taxon>
        <taxon>Geminicoccales</taxon>
        <taxon>Geminicoccaceae</taxon>
        <taxon>Benzoatithermus</taxon>
    </lineage>
</organism>
<comment type="caution">
    <text evidence="8">The sequence shown here is derived from an EMBL/GenBank/DDBJ whole genome shotgun (WGS) entry which is preliminary data.</text>
</comment>
<keyword evidence="5 6" id="KW-0482">Metalloprotease</keyword>
<keyword evidence="2" id="KW-0479">Metal-binding</keyword>
<dbReference type="EMBL" id="JBBLZC010000024">
    <property type="protein sequence ID" value="MEK0085279.1"/>
    <property type="molecule type" value="Genomic_DNA"/>
</dbReference>
<keyword evidence="4 6" id="KW-0862">Zinc</keyword>
<keyword evidence="1 6" id="KW-0645">Protease</keyword>
<evidence type="ECO:0000259" key="7">
    <source>
        <dbReference type="Pfam" id="PF01435"/>
    </source>
</evidence>
<evidence type="ECO:0000256" key="4">
    <source>
        <dbReference type="ARBA" id="ARBA00022833"/>
    </source>
</evidence>
<dbReference type="Pfam" id="PF01435">
    <property type="entry name" value="Peptidase_M48"/>
    <property type="match status" value="1"/>
</dbReference>
<keyword evidence="3 6" id="KW-0378">Hydrolase</keyword>
<evidence type="ECO:0000256" key="2">
    <source>
        <dbReference type="ARBA" id="ARBA00022723"/>
    </source>
</evidence>
<name>A0ABU8XWI0_9PROT</name>
<dbReference type="InterPro" id="IPR001915">
    <property type="entry name" value="Peptidase_M48"/>
</dbReference>
<evidence type="ECO:0000256" key="6">
    <source>
        <dbReference type="RuleBase" id="RU003983"/>
    </source>
</evidence>
<evidence type="ECO:0000313" key="8">
    <source>
        <dbReference type="EMBL" id="MEK0085279.1"/>
    </source>
</evidence>
<keyword evidence="9" id="KW-1185">Reference proteome</keyword>
<comment type="similarity">
    <text evidence="6">Belongs to the peptidase M48 family.</text>
</comment>
<dbReference type="InterPro" id="IPR051156">
    <property type="entry name" value="Mito/Outer_Membr_Metalloprot"/>
</dbReference>
<dbReference type="PANTHER" id="PTHR22726">
    <property type="entry name" value="METALLOENDOPEPTIDASE OMA1"/>
    <property type="match status" value="1"/>
</dbReference>
<feature type="domain" description="Peptidase M48" evidence="7">
    <location>
        <begin position="70"/>
        <end position="256"/>
    </location>
</feature>
<protein>
    <submittedName>
        <fullName evidence="8">M48 family metallopeptidase</fullName>
    </submittedName>
</protein>
<dbReference type="Proteomes" id="UP001375743">
    <property type="component" value="Unassembled WGS sequence"/>
</dbReference>
<dbReference type="PANTHER" id="PTHR22726:SF24">
    <property type="entry name" value="M48 FAMILY METALLOPEPTIDASE"/>
    <property type="match status" value="1"/>
</dbReference>
<dbReference type="Gene3D" id="3.30.2010.10">
    <property type="entry name" value="Metalloproteases ('zincins'), catalytic domain"/>
    <property type="match status" value="1"/>
</dbReference>
<gene>
    <name evidence="8" type="ORF">U1T56_19175</name>
</gene>
<reference evidence="8 9" key="1">
    <citation type="submission" date="2024-01" db="EMBL/GenBank/DDBJ databases">
        <title>Multi-omics insights into the function and evolution of sodium benzoate biodegradation pathways in Benzoatithermus flavus gen. nov., sp. nov. from hot spring.</title>
        <authorList>
            <person name="Hu C.-J."/>
            <person name="Li W.-J."/>
        </authorList>
    </citation>
    <scope>NUCLEOTIDE SEQUENCE [LARGE SCALE GENOMIC DNA]</scope>
    <source>
        <strain evidence="8 9">SYSU G07066</strain>
    </source>
</reference>
<accession>A0ABU8XWI0</accession>
<evidence type="ECO:0000256" key="1">
    <source>
        <dbReference type="ARBA" id="ARBA00022670"/>
    </source>
</evidence>
<evidence type="ECO:0000313" key="9">
    <source>
        <dbReference type="Proteomes" id="UP001375743"/>
    </source>
</evidence>
<sequence length="268" mass="28402">MGCRCGGGTSRRAFLSGAAVAAILPLAGCDRAVPDWLADLLVPETMAAELGLRAFRQILRETPPVRDSSLQRRVAAVGERIVRASHSPYPDWQFVVLESPEVNAFALPGGHVGVYRGMLQAIASEAHLATVLGHEIGHVNARHGAERIVAENAVALALRLGAALLAMSDVHVPPDLVVSLGGTVAELGLIRPFSRGQELEADALGLRYMAQAGYDPAEAVAFWRRMQRLEGAGAGPAAFLSTHPSSERRIEALEELLSALRRGEAAAS</sequence>